<feature type="region of interest" description="Disordered" evidence="6">
    <location>
        <begin position="1"/>
        <end position="20"/>
    </location>
</feature>
<accession>A0A955LL32</accession>
<evidence type="ECO:0000256" key="5">
    <source>
        <dbReference type="HAMAP-Rule" id="MF_00340"/>
    </source>
</evidence>
<gene>
    <name evidence="5 7" type="primary">rpmF</name>
    <name evidence="7" type="ORF">KC614_01360</name>
</gene>
<keyword evidence="2 5" id="KW-0689">Ribosomal protein</keyword>
<sequence>MGAVPKKQPSDTRKNQRHRAWENSQIQAMHVDLITCSNCGEQTVKHRACLSCGFYKGVAVTEPKAQVRKVSE</sequence>
<dbReference type="InterPro" id="IPR044957">
    <property type="entry name" value="Ribosomal_bL32_bact"/>
</dbReference>
<comment type="caution">
    <text evidence="7">The sequence shown here is derived from an EMBL/GenBank/DDBJ whole genome shotgun (WGS) entry which is preliminary data.</text>
</comment>
<dbReference type="NCBIfam" id="TIGR01031">
    <property type="entry name" value="rpmF_bact"/>
    <property type="match status" value="1"/>
</dbReference>
<dbReference type="Pfam" id="PF01783">
    <property type="entry name" value="Ribosomal_L32p"/>
    <property type="match status" value="1"/>
</dbReference>
<dbReference type="SUPFAM" id="SSF57829">
    <property type="entry name" value="Zn-binding ribosomal proteins"/>
    <property type="match status" value="1"/>
</dbReference>
<proteinExistence type="inferred from homology"/>
<evidence type="ECO:0000256" key="2">
    <source>
        <dbReference type="ARBA" id="ARBA00022980"/>
    </source>
</evidence>
<reference evidence="7" key="1">
    <citation type="submission" date="2020-04" db="EMBL/GenBank/DDBJ databases">
        <authorList>
            <person name="Zhang T."/>
        </authorList>
    </citation>
    <scope>NUCLEOTIDE SEQUENCE</scope>
    <source>
        <strain evidence="7">HKST-UBA03</strain>
    </source>
</reference>
<name>A0A955LL32_UNCKA</name>
<dbReference type="GO" id="GO:0006412">
    <property type="term" value="P:translation"/>
    <property type="evidence" value="ECO:0007669"/>
    <property type="project" value="UniProtKB-UniRule"/>
</dbReference>
<dbReference type="GO" id="GO:0003735">
    <property type="term" value="F:structural constituent of ribosome"/>
    <property type="evidence" value="ECO:0007669"/>
    <property type="project" value="InterPro"/>
</dbReference>
<organism evidence="7 8">
    <name type="scientific">candidate division WWE3 bacterium</name>
    <dbReference type="NCBI Taxonomy" id="2053526"/>
    <lineage>
        <taxon>Bacteria</taxon>
        <taxon>Katanobacteria</taxon>
    </lineage>
</organism>
<dbReference type="EMBL" id="JAGQKZ010000007">
    <property type="protein sequence ID" value="MCA9391836.1"/>
    <property type="molecule type" value="Genomic_DNA"/>
</dbReference>
<reference evidence="7" key="2">
    <citation type="journal article" date="2021" name="Microbiome">
        <title>Successional dynamics and alternative stable states in a saline activated sludge microbial community over 9 years.</title>
        <authorList>
            <person name="Wang Y."/>
            <person name="Ye J."/>
            <person name="Ju F."/>
            <person name="Liu L."/>
            <person name="Boyd J.A."/>
            <person name="Deng Y."/>
            <person name="Parks D.H."/>
            <person name="Jiang X."/>
            <person name="Yin X."/>
            <person name="Woodcroft B.J."/>
            <person name="Tyson G.W."/>
            <person name="Hugenholtz P."/>
            <person name="Polz M.F."/>
            <person name="Zhang T."/>
        </authorList>
    </citation>
    <scope>NUCLEOTIDE SEQUENCE</scope>
    <source>
        <strain evidence="7">HKST-UBA03</strain>
    </source>
</reference>
<dbReference type="AlphaFoldDB" id="A0A955LL32"/>
<protein>
    <recommendedName>
        <fullName evidence="4 5">Large ribosomal subunit protein bL32</fullName>
    </recommendedName>
</protein>
<evidence type="ECO:0000313" key="8">
    <source>
        <dbReference type="Proteomes" id="UP000751518"/>
    </source>
</evidence>
<dbReference type="InterPro" id="IPR011332">
    <property type="entry name" value="Ribosomal_zn-bd"/>
</dbReference>
<evidence type="ECO:0000256" key="6">
    <source>
        <dbReference type="SAM" id="MobiDB-lite"/>
    </source>
</evidence>
<evidence type="ECO:0000256" key="3">
    <source>
        <dbReference type="ARBA" id="ARBA00023274"/>
    </source>
</evidence>
<evidence type="ECO:0000256" key="1">
    <source>
        <dbReference type="ARBA" id="ARBA00008560"/>
    </source>
</evidence>
<dbReference type="InterPro" id="IPR002677">
    <property type="entry name" value="Ribosomal_bL32"/>
</dbReference>
<evidence type="ECO:0000313" key="7">
    <source>
        <dbReference type="EMBL" id="MCA9391836.1"/>
    </source>
</evidence>
<dbReference type="HAMAP" id="MF_00340">
    <property type="entry name" value="Ribosomal_bL32"/>
    <property type="match status" value="1"/>
</dbReference>
<evidence type="ECO:0000256" key="4">
    <source>
        <dbReference type="ARBA" id="ARBA00035178"/>
    </source>
</evidence>
<keyword evidence="3 5" id="KW-0687">Ribonucleoprotein</keyword>
<dbReference type="GO" id="GO:0015934">
    <property type="term" value="C:large ribosomal subunit"/>
    <property type="evidence" value="ECO:0007669"/>
    <property type="project" value="InterPro"/>
</dbReference>
<dbReference type="PANTHER" id="PTHR35534">
    <property type="entry name" value="50S RIBOSOMAL PROTEIN L32"/>
    <property type="match status" value="1"/>
</dbReference>
<dbReference type="PANTHER" id="PTHR35534:SF1">
    <property type="entry name" value="LARGE RIBOSOMAL SUBUNIT PROTEIN BL32"/>
    <property type="match status" value="1"/>
</dbReference>
<dbReference type="Proteomes" id="UP000751518">
    <property type="component" value="Unassembled WGS sequence"/>
</dbReference>
<comment type="similarity">
    <text evidence="1 5">Belongs to the bacterial ribosomal protein bL32 family.</text>
</comment>